<dbReference type="Gene3D" id="3.40.50.1110">
    <property type="entry name" value="SGNH hydrolase"/>
    <property type="match status" value="1"/>
</dbReference>
<feature type="non-terminal residue" evidence="1">
    <location>
        <position position="274"/>
    </location>
</feature>
<feature type="non-terminal residue" evidence="1">
    <location>
        <position position="1"/>
    </location>
</feature>
<protein>
    <submittedName>
        <fullName evidence="1">Uncharacterized protein</fullName>
    </submittedName>
</protein>
<evidence type="ECO:0000313" key="1">
    <source>
        <dbReference type="EMBL" id="JAT11847.1"/>
    </source>
</evidence>
<organism evidence="1">
    <name type="scientific">Graphocephala atropunctata</name>
    <dbReference type="NCBI Taxonomy" id="36148"/>
    <lineage>
        <taxon>Eukaryota</taxon>
        <taxon>Metazoa</taxon>
        <taxon>Ecdysozoa</taxon>
        <taxon>Arthropoda</taxon>
        <taxon>Hexapoda</taxon>
        <taxon>Insecta</taxon>
        <taxon>Pterygota</taxon>
        <taxon>Neoptera</taxon>
        <taxon>Paraneoptera</taxon>
        <taxon>Hemiptera</taxon>
        <taxon>Auchenorrhyncha</taxon>
        <taxon>Membracoidea</taxon>
        <taxon>Cicadellidae</taxon>
        <taxon>Cicadellinae</taxon>
        <taxon>Cicadellini</taxon>
        <taxon>Graphocephala</taxon>
    </lineage>
</organism>
<dbReference type="InterPro" id="IPR043472">
    <property type="entry name" value="Macro_dom-like"/>
</dbReference>
<name>A0A1B6KK64_9HEMI</name>
<dbReference type="SUPFAM" id="SSF52949">
    <property type="entry name" value="Macro domain-like"/>
    <property type="match status" value="1"/>
</dbReference>
<dbReference type="AlphaFoldDB" id="A0A1B6KK64"/>
<dbReference type="InterPro" id="IPR036514">
    <property type="entry name" value="SGNH_hydro_sf"/>
</dbReference>
<proteinExistence type="predicted"/>
<dbReference type="CDD" id="cd00229">
    <property type="entry name" value="SGNH_hydrolase"/>
    <property type="match status" value="1"/>
</dbReference>
<gene>
    <name evidence="1" type="ORF">g.7223</name>
</gene>
<accession>A0A1B6KK64</accession>
<dbReference type="SUPFAM" id="SSF52266">
    <property type="entry name" value="SGNH hydrolase"/>
    <property type="match status" value="1"/>
</dbReference>
<reference evidence="1" key="1">
    <citation type="submission" date="2015-11" db="EMBL/GenBank/DDBJ databases">
        <title>De novo transcriptome assembly of four potential Pierce s Disease insect vectors from Arizona vineyards.</title>
        <authorList>
            <person name="Tassone E.E."/>
        </authorList>
    </citation>
    <scope>NUCLEOTIDE SEQUENCE</scope>
</reference>
<dbReference type="EMBL" id="GEBQ01028130">
    <property type="protein sequence ID" value="JAT11847.1"/>
    <property type="molecule type" value="Transcribed_RNA"/>
</dbReference>
<dbReference type="Gene3D" id="3.40.220.10">
    <property type="entry name" value="Leucine Aminopeptidase, subunit E, domain 1"/>
    <property type="match status" value="1"/>
</dbReference>
<sequence length="274" mass="31469">SKIEHLSKHKIKTFGYVRANAGLLQIIETSNLEPKNPVIILGGTNDSLDNNFKNIYMKLEHELNDLSKRRTVFITSIPKRYDMPAMHKTNQDIILLNNYIRELVARKENIYLINLDKLKRYHFTNQGLHLNNKGRSKLAQLIINALTWKYGQTIKRKALESKIQIFEAHMKKVVTKFERNKKVALAHSISADTHMSAGVAVVFRDTFGRPKTSEFVNKHLTCQTSEGGATIYGLVTKAKFYEKPTLQDYNKAFQELTLDFKKKKLDTLICSPMG</sequence>